<dbReference type="PANTHER" id="PTHR46621:SF1">
    <property type="entry name" value="SNRNA-ACTIVATING PROTEIN COMPLEX SUBUNIT 4"/>
    <property type="match status" value="1"/>
</dbReference>
<feature type="domain" description="Myb-like" evidence="5">
    <location>
        <begin position="60"/>
        <end position="110"/>
    </location>
</feature>
<keyword evidence="3" id="KW-0804">Transcription</keyword>
<protein>
    <submittedName>
        <fullName evidence="7">Myb-like DNA-binding domain containing protein</fullName>
    </submittedName>
</protein>
<name>A2ED22_TRIV3</name>
<accession>A2ED22</accession>
<dbReference type="GO" id="GO:0000978">
    <property type="term" value="F:RNA polymerase II cis-regulatory region sequence-specific DNA binding"/>
    <property type="evidence" value="ECO:0000318"/>
    <property type="project" value="GO_Central"/>
</dbReference>
<dbReference type="PROSITE" id="PS50090">
    <property type="entry name" value="MYB_LIKE"/>
    <property type="match status" value="2"/>
</dbReference>
<reference evidence="7" key="2">
    <citation type="journal article" date="2007" name="Science">
        <title>Draft genome sequence of the sexually transmitted pathogen Trichomonas vaginalis.</title>
        <authorList>
            <person name="Carlton J.M."/>
            <person name="Hirt R.P."/>
            <person name="Silva J.C."/>
            <person name="Delcher A.L."/>
            <person name="Schatz M."/>
            <person name="Zhao Q."/>
            <person name="Wortman J.R."/>
            <person name="Bidwell S.L."/>
            <person name="Alsmark U.C.M."/>
            <person name="Besteiro S."/>
            <person name="Sicheritz-Ponten T."/>
            <person name="Noel C.J."/>
            <person name="Dacks J.B."/>
            <person name="Foster P.G."/>
            <person name="Simillion C."/>
            <person name="Van de Peer Y."/>
            <person name="Miranda-Saavedra D."/>
            <person name="Barton G.J."/>
            <person name="Westrop G.D."/>
            <person name="Mueller S."/>
            <person name="Dessi D."/>
            <person name="Fiori P.L."/>
            <person name="Ren Q."/>
            <person name="Paulsen I."/>
            <person name="Zhang H."/>
            <person name="Bastida-Corcuera F.D."/>
            <person name="Simoes-Barbosa A."/>
            <person name="Brown M.T."/>
            <person name="Hayes R.D."/>
            <person name="Mukherjee M."/>
            <person name="Okumura C.Y."/>
            <person name="Schneider R."/>
            <person name="Smith A.J."/>
            <person name="Vanacova S."/>
            <person name="Villalvazo M."/>
            <person name="Haas B.J."/>
            <person name="Pertea M."/>
            <person name="Feldblyum T.V."/>
            <person name="Utterback T.R."/>
            <person name="Shu C.L."/>
            <person name="Osoegawa K."/>
            <person name="de Jong P.J."/>
            <person name="Hrdy I."/>
            <person name="Horvathova L."/>
            <person name="Zubacova Z."/>
            <person name="Dolezal P."/>
            <person name="Malik S.B."/>
            <person name="Logsdon J.M. Jr."/>
            <person name="Henze K."/>
            <person name="Gupta A."/>
            <person name="Wang C.C."/>
            <person name="Dunne R.L."/>
            <person name="Upcroft J.A."/>
            <person name="Upcroft P."/>
            <person name="White O."/>
            <person name="Salzberg S.L."/>
            <person name="Tang P."/>
            <person name="Chiu C.-H."/>
            <person name="Lee Y.-S."/>
            <person name="Embley T.M."/>
            <person name="Coombs G.H."/>
            <person name="Mottram J.C."/>
            <person name="Tachezy J."/>
            <person name="Fraser-Liggett C.M."/>
            <person name="Johnson P.J."/>
        </authorList>
    </citation>
    <scope>NUCLEOTIDE SEQUENCE [LARGE SCALE GENOMIC DNA]</scope>
    <source>
        <strain evidence="7">G3</strain>
    </source>
</reference>
<evidence type="ECO:0000256" key="4">
    <source>
        <dbReference type="ARBA" id="ARBA00023242"/>
    </source>
</evidence>
<dbReference type="InterPro" id="IPR051575">
    <property type="entry name" value="Myb-like_DNA-bd"/>
</dbReference>
<dbReference type="InterPro" id="IPR001005">
    <property type="entry name" value="SANT/Myb"/>
</dbReference>
<dbReference type="KEGG" id="tva:4767392"/>
<dbReference type="VEuPathDB" id="TrichDB:TVAG_126340"/>
<gene>
    <name evidence="7" type="ORF">TVAG_126340</name>
</gene>
<dbReference type="Pfam" id="PF00249">
    <property type="entry name" value="Myb_DNA-binding"/>
    <property type="match status" value="2"/>
</dbReference>
<sequence>MEATKNNEGKTTRQKFTAEEDSRLIELVRIHGNRAWKKIASIMKTRTTRQCRERYINYLSPDVTNGPWSVQEDSLLIEKVHEMGPKWSKIAKFFQNRSDVNIKNRYALFVSKGKAPALPLHHRENSKETKPPTPEQIPIKMQPINVDDLFDSVCNEEEEQNQLQLGVSEPEQIDWNETFDFSFF</sequence>
<evidence type="ECO:0000313" key="7">
    <source>
        <dbReference type="EMBL" id="EAY09473.1"/>
    </source>
</evidence>
<organism evidence="7 8">
    <name type="scientific">Trichomonas vaginalis (strain ATCC PRA-98 / G3)</name>
    <dbReference type="NCBI Taxonomy" id="412133"/>
    <lineage>
        <taxon>Eukaryota</taxon>
        <taxon>Metamonada</taxon>
        <taxon>Parabasalia</taxon>
        <taxon>Trichomonadida</taxon>
        <taxon>Trichomonadidae</taxon>
        <taxon>Trichomonas</taxon>
    </lineage>
</organism>
<dbReference type="SMR" id="A2ED22"/>
<dbReference type="Gene3D" id="1.10.10.60">
    <property type="entry name" value="Homeodomain-like"/>
    <property type="match status" value="2"/>
</dbReference>
<dbReference type="VEuPathDB" id="TrichDB:TVAGG3_0590710"/>
<dbReference type="InParanoid" id="A2ED22"/>
<evidence type="ECO:0000256" key="2">
    <source>
        <dbReference type="ARBA" id="ARBA00023125"/>
    </source>
</evidence>
<dbReference type="Proteomes" id="UP000001542">
    <property type="component" value="Unassembled WGS sequence"/>
</dbReference>
<dbReference type="InterPro" id="IPR017930">
    <property type="entry name" value="Myb_dom"/>
</dbReference>
<feature type="domain" description="HTH myb-type" evidence="6">
    <location>
        <begin position="66"/>
        <end position="114"/>
    </location>
</feature>
<dbReference type="GO" id="GO:0000981">
    <property type="term" value="F:DNA-binding transcription factor activity, RNA polymerase II-specific"/>
    <property type="evidence" value="ECO:0000318"/>
    <property type="project" value="GO_Central"/>
</dbReference>
<dbReference type="PANTHER" id="PTHR46621">
    <property type="entry name" value="SNRNA-ACTIVATING PROTEIN COMPLEX SUBUNIT 4"/>
    <property type="match status" value="1"/>
</dbReference>
<evidence type="ECO:0000256" key="3">
    <source>
        <dbReference type="ARBA" id="ARBA00023163"/>
    </source>
</evidence>
<feature type="domain" description="HTH myb-type" evidence="6">
    <location>
        <begin position="13"/>
        <end position="63"/>
    </location>
</feature>
<dbReference type="PROSITE" id="PS51294">
    <property type="entry name" value="HTH_MYB"/>
    <property type="match status" value="2"/>
</dbReference>
<proteinExistence type="predicted"/>
<feature type="domain" description="Myb-like" evidence="5">
    <location>
        <begin position="8"/>
        <end position="59"/>
    </location>
</feature>
<evidence type="ECO:0000313" key="8">
    <source>
        <dbReference type="Proteomes" id="UP000001542"/>
    </source>
</evidence>
<dbReference type="eggNOG" id="KOG0048">
    <property type="taxonomic scope" value="Eukaryota"/>
</dbReference>
<dbReference type="InterPro" id="IPR009057">
    <property type="entry name" value="Homeodomain-like_sf"/>
</dbReference>
<dbReference type="CDD" id="cd00167">
    <property type="entry name" value="SANT"/>
    <property type="match status" value="2"/>
</dbReference>
<dbReference type="SUPFAM" id="SSF46689">
    <property type="entry name" value="Homeodomain-like"/>
    <property type="match status" value="1"/>
</dbReference>
<dbReference type="GO" id="GO:0005634">
    <property type="term" value="C:nucleus"/>
    <property type="evidence" value="ECO:0000318"/>
    <property type="project" value="GO_Central"/>
</dbReference>
<dbReference type="SMART" id="SM00717">
    <property type="entry name" value="SANT"/>
    <property type="match status" value="2"/>
</dbReference>
<dbReference type="EMBL" id="DS113357">
    <property type="protein sequence ID" value="EAY09473.1"/>
    <property type="molecule type" value="Genomic_DNA"/>
</dbReference>
<dbReference type="STRING" id="5722.A2ED22"/>
<dbReference type="GO" id="GO:0006355">
    <property type="term" value="P:regulation of DNA-templated transcription"/>
    <property type="evidence" value="ECO:0000318"/>
    <property type="project" value="GO_Central"/>
</dbReference>
<reference evidence="7" key="1">
    <citation type="submission" date="2006-10" db="EMBL/GenBank/DDBJ databases">
        <authorList>
            <person name="Amadeo P."/>
            <person name="Zhao Q."/>
            <person name="Wortman J."/>
            <person name="Fraser-Liggett C."/>
            <person name="Carlton J."/>
        </authorList>
    </citation>
    <scope>NUCLEOTIDE SEQUENCE</scope>
    <source>
        <strain evidence="7">G3</strain>
    </source>
</reference>
<keyword evidence="2 7" id="KW-0238">DNA-binding</keyword>
<dbReference type="OrthoDB" id="2143914at2759"/>
<dbReference type="RefSeq" id="XP_001321696.1">
    <property type="nucleotide sequence ID" value="XM_001321661.1"/>
</dbReference>
<keyword evidence="8" id="KW-1185">Reference proteome</keyword>
<keyword evidence="4" id="KW-0539">Nucleus</keyword>
<evidence type="ECO:0000259" key="6">
    <source>
        <dbReference type="PROSITE" id="PS51294"/>
    </source>
</evidence>
<evidence type="ECO:0000256" key="1">
    <source>
        <dbReference type="ARBA" id="ARBA00023015"/>
    </source>
</evidence>
<dbReference type="AlphaFoldDB" id="A2ED22"/>
<keyword evidence="1" id="KW-0805">Transcription regulation</keyword>
<evidence type="ECO:0000259" key="5">
    <source>
        <dbReference type="PROSITE" id="PS50090"/>
    </source>
</evidence>